<dbReference type="SUPFAM" id="SSF53335">
    <property type="entry name" value="S-adenosyl-L-methionine-dependent methyltransferases"/>
    <property type="match status" value="1"/>
</dbReference>
<gene>
    <name evidence="3" type="primary">ubiE_3</name>
    <name evidence="2" type="synonym">ubiE_1</name>
    <name evidence="3" type="ORF">DPBNPPHM_01309</name>
    <name evidence="2" type="ORF">OPDIPICF_00904</name>
</gene>
<keyword evidence="3" id="KW-0489">Methyltransferase</keyword>
<evidence type="ECO:0000313" key="4">
    <source>
        <dbReference type="Proteomes" id="UP000434580"/>
    </source>
</evidence>
<keyword evidence="3" id="KW-0830">Ubiquinone</keyword>
<organism evidence="3 4">
    <name type="scientific">BD1-7 clade bacterium</name>
    <dbReference type="NCBI Taxonomy" id="2029982"/>
    <lineage>
        <taxon>Bacteria</taxon>
        <taxon>Pseudomonadati</taxon>
        <taxon>Pseudomonadota</taxon>
        <taxon>Gammaproteobacteria</taxon>
        <taxon>Cellvibrionales</taxon>
        <taxon>Spongiibacteraceae</taxon>
        <taxon>BD1-7 clade</taxon>
    </lineage>
</organism>
<dbReference type="Proteomes" id="UP000441399">
    <property type="component" value="Unassembled WGS sequence"/>
</dbReference>
<dbReference type="EMBL" id="CACSIO010000012">
    <property type="protein sequence ID" value="CAA0104937.1"/>
    <property type="molecule type" value="Genomic_DNA"/>
</dbReference>
<dbReference type="CDD" id="cd02440">
    <property type="entry name" value="AdoMet_MTases"/>
    <property type="match status" value="1"/>
</dbReference>
<dbReference type="Proteomes" id="UP000434580">
    <property type="component" value="Unassembled WGS sequence"/>
</dbReference>
<dbReference type="EC" id="2.1.1.163" evidence="3"/>
<feature type="domain" description="Methyltransferase" evidence="1">
    <location>
        <begin position="48"/>
        <end position="146"/>
    </location>
</feature>
<keyword evidence="3" id="KW-0808">Transferase</keyword>
<name>A0A5S9PYV5_9GAMM</name>
<accession>A0A5S9PYV5</accession>
<dbReference type="GO" id="GO:0032259">
    <property type="term" value="P:methylation"/>
    <property type="evidence" value="ECO:0007669"/>
    <property type="project" value="UniProtKB-KW"/>
</dbReference>
<dbReference type="EMBL" id="CACSII010000016">
    <property type="protein sequence ID" value="CAA0109679.1"/>
    <property type="molecule type" value="Genomic_DNA"/>
</dbReference>
<proteinExistence type="predicted"/>
<dbReference type="GO" id="GO:0043770">
    <property type="term" value="F:demethylmenaquinone methyltransferase activity"/>
    <property type="evidence" value="ECO:0007669"/>
    <property type="project" value="UniProtKB-EC"/>
</dbReference>
<dbReference type="Pfam" id="PF13649">
    <property type="entry name" value="Methyltransf_25"/>
    <property type="match status" value="1"/>
</dbReference>
<dbReference type="InterPro" id="IPR041698">
    <property type="entry name" value="Methyltransf_25"/>
</dbReference>
<dbReference type="AlphaFoldDB" id="A0A5S9PYV5"/>
<sequence length="236" mass="25954">MNREETKQLFDEQASEYDQKWVNMAAINDGIYFFLPSIFASLRPNARVLCVGAGTGKELLFLAKQFPSIHFSVVEPSGAMLEICRHRVERGGFTSRCTFHEGFLESFSDDNVHDAATCFLVSHFILDPIARSELFRQIACRMAPGGVLVSADLASDMRSPITDNLLRIWATTMSDSEAGEAAVKKLKHAYSNDVAVLSPDSVISIITNGGFESVTQFYQAGVVHAFFATTPSIVSN</sequence>
<evidence type="ECO:0000313" key="3">
    <source>
        <dbReference type="EMBL" id="CAA0109679.1"/>
    </source>
</evidence>
<dbReference type="OrthoDB" id="8558926at2"/>
<evidence type="ECO:0000313" key="2">
    <source>
        <dbReference type="EMBL" id="CAA0104937.1"/>
    </source>
</evidence>
<dbReference type="InterPro" id="IPR029063">
    <property type="entry name" value="SAM-dependent_MTases_sf"/>
</dbReference>
<protein>
    <submittedName>
        <fullName evidence="3">Ubiquinone/menaquinone biosynthesis C-methyltransferase UbiE</fullName>
        <ecNumber evidence="3">2.1.1.163</ecNumber>
    </submittedName>
</protein>
<dbReference type="Gene3D" id="3.40.50.150">
    <property type="entry name" value="Vaccinia Virus protein VP39"/>
    <property type="match status" value="1"/>
</dbReference>
<evidence type="ECO:0000259" key="1">
    <source>
        <dbReference type="Pfam" id="PF13649"/>
    </source>
</evidence>
<keyword evidence="5" id="KW-1185">Reference proteome</keyword>
<evidence type="ECO:0000313" key="5">
    <source>
        <dbReference type="Proteomes" id="UP000441399"/>
    </source>
</evidence>
<reference evidence="4 5" key="1">
    <citation type="submission" date="2019-11" db="EMBL/GenBank/DDBJ databases">
        <authorList>
            <person name="Holert J."/>
        </authorList>
    </citation>
    <scope>NUCLEOTIDE SEQUENCE [LARGE SCALE GENOMIC DNA]</scope>
    <source>
        <strain evidence="3">BC5_2</strain>
        <strain evidence="2">SB11_3</strain>
    </source>
</reference>